<feature type="domain" description="Zinc finger Ogr/Delta-type" evidence="1">
    <location>
        <begin position="5"/>
        <end position="50"/>
    </location>
</feature>
<dbReference type="InterPro" id="IPR007684">
    <property type="entry name" value="Znf_Ogr/Delta"/>
</dbReference>
<reference evidence="2" key="1">
    <citation type="submission" date="2019-08" db="EMBL/GenBank/DDBJ databases">
        <authorList>
            <person name="Kucharzyk K."/>
            <person name="Murdoch R.W."/>
            <person name="Higgins S."/>
            <person name="Loffler F."/>
        </authorList>
    </citation>
    <scope>NUCLEOTIDE SEQUENCE</scope>
</reference>
<evidence type="ECO:0000313" key="2">
    <source>
        <dbReference type="EMBL" id="MPN57201.1"/>
    </source>
</evidence>
<dbReference type="EMBL" id="VSSQ01128453">
    <property type="protein sequence ID" value="MPN57201.1"/>
    <property type="molecule type" value="Genomic_DNA"/>
</dbReference>
<evidence type="ECO:0000259" key="1">
    <source>
        <dbReference type="Pfam" id="PF04606"/>
    </source>
</evidence>
<dbReference type="AlphaFoldDB" id="A0A645J0T8"/>
<organism evidence="2">
    <name type="scientific">bioreactor metagenome</name>
    <dbReference type="NCBI Taxonomy" id="1076179"/>
    <lineage>
        <taxon>unclassified sequences</taxon>
        <taxon>metagenomes</taxon>
        <taxon>ecological metagenomes</taxon>
    </lineage>
</organism>
<dbReference type="Pfam" id="PF04606">
    <property type="entry name" value="Ogr_Delta"/>
    <property type="match status" value="1"/>
</dbReference>
<accession>A0A645J0T8</accession>
<comment type="caution">
    <text evidence="2">The sequence shown here is derived from an EMBL/GenBank/DDBJ whole genome shotgun (WGS) entry which is preliminary data.</text>
</comment>
<gene>
    <name evidence="2" type="ORF">SDC9_204895</name>
</gene>
<protein>
    <recommendedName>
        <fullName evidence="1">Zinc finger Ogr/Delta-type domain-containing protein</fullName>
    </recommendedName>
</protein>
<proteinExistence type="predicted"/>
<sequence>MRIDCPYCRQKAKITHRVIISAKMSEAYITCLNPECGARSVMRIAHSHTLTPPQSVLTNSLYEQLAELDPRARRKLFETFQEDLPLFSR</sequence>
<name>A0A645J0T8_9ZZZZ</name>